<keyword evidence="3" id="KW-1185">Reference proteome</keyword>
<dbReference type="RefSeq" id="XP_064711787.1">
    <property type="nucleotide sequence ID" value="XM_064843927.1"/>
</dbReference>
<dbReference type="AlphaFoldDB" id="A0AAV9NTV8"/>
<protein>
    <recommendedName>
        <fullName evidence="4">Aflatoxin regulatory protein domain-containing protein</fullName>
    </recommendedName>
</protein>
<feature type="region of interest" description="Disordered" evidence="1">
    <location>
        <begin position="131"/>
        <end position="161"/>
    </location>
</feature>
<dbReference type="GeneID" id="89968518"/>
<accession>A0AAV9NTV8</accession>
<evidence type="ECO:0000256" key="1">
    <source>
        <dbReference type="SAM" id="MobiDB-lite"/>
    </source>
</evidence>
<dbReference type="Proteomes" id="UP001358417">
    <property type="component" value="Unassembled WGS sequence"/>
</dbReference>
<name>A0AAV9NTV8_9EURO</name>
<feature type="region of interest" description="Disordered" evidence="1">
    <location>
        <begin position="1"/>
        <end position="22"/>
    </location>
</feature>
<proteinExistence type="predicted"/>
<organism evidence="2 3">
    <name type="scientific">Exophiala bonariae</name>
    <dbReference type="NCBI Taxonomy" id="1690606"/>
    <lineage>
        <taxon>Eukaryota</taxon>
        <taxon>Fungi</taxon>
        <taxon>Dikarya</taxon>
        <taxon>Ascomycota</taxon>
        <taxon>Pezizomycotina</taxon>
        <taxon>Eurotiomycetes</taxon>
        <taxon>Chaetothyriomycetidae</taxon>
        <taxon>Chaetothyriales</taxon>
        <taxon>Herpotrichiellaceae</taxon>
        <taxon>Exophiala</taxon>
    </lineage>
</organism>
<evidence type="ECO:0000313" key="2">
    <source>
        <dbReference type="EMBL" id="KAK5064463.1"/>
    </source>
</evidence>
<reference evidence="2 3" key="1">
    <citation type="submission" date="2023-08" db="EMBL/GenBank/DDBJ databases">
        <title>Black Yeasts Isolated from many extreme environments.</title>
        <authorList>
            <person name="Coleine C."/>
            <person name="Stajich J.E."/>
            <person name="Selbmann L."/>
        </authorList>
    </citation>
    <scope>NUCLEOTIDE SEQUENCE [LARGE SCALE GENOMIC DNA]</scope>
    <source>
        <strain evidence="2 3">CCFEE 5792</strain>
    </source>
</reference>
<evidence type="ECO:0000313" key="3">
    <source>
        <dbReference type="Proteomes" id="UP001358417"/>
    </source>
</evidence>
<evidence type="ECO:0008006" key="4">
    <source>
        <dbReference type="Google" id="ProtNLM"/>
    </source>
</evidence>
<feature type="region of interest" description="Disordered" evidence="1">
    <location>
        <begin position="277"/>
        <end position="297"/>
    </location>
</feature>
<sequence>MASFTGPSFSPPLEHSQQHSQQQKYVNNMAFDFNPTHDFSDHSNGMYSSLSTQGHMIFPLGPDDMNLDPMDIQAVFDLDFSLDDLQRGCNMPNSVDASGNAMSDALRDYIPPLSEHDDMAYSNSLQAYSEPLSKTSTNSHSNSDSRGGSGSPAMPQSRDSYDSAISMGATKSTQGMSASPPLFLPDNISLAELRCHCLQRHVQFLSHLQELLQGFDQLTLDMVLNGVDQGLKVWDLCVQCRMCQQDRNREVLLLSVTSIRTVARILQKASQRISNKQSHLDNDEQRISTTKSCADGESHSNNARFTFGSYEIKGEESWLVLGVILTRMLAKIQGVLVSFKKSLNSPNCRKGDGHAGDNSADYLHRLLEGLQANIHALSASLMGGI</sequence>
<gene>
    <name evidence="2" type="ORF">LTR84_000296</name>
</gene>
<comment type="caution">
    <text evidence="2">The sequence shown here is derived from an EMBL/GenBank/DDBJ whole genome shotgun (WGS) entry which is preliminary data.</text>
</comment>
<dbReference type="EMBL" id="JAVRRD010000001">
    <property type="protein sequence ID" value="KAK5064463.1"/>
    <property type="molecule type" value="Genomic_DNA"/>
</dbReference>
<feature type="compositionally biased region" description="Polar residues" evidence="1">
    <location>
        <begin position="131"/>
        <end position="146"/>
    </location>
</feature>